<evidence type="ECO:0000313" key="3">
    <source>
        <dbReference type="Proteomes" id="UP000238350"/>
    </source>
</evidence>
<evidence type="ECO:0000256" key="1">
    <source>
        <dbReference type="SAM" id="MobiDB-lite"/>
    </source>
</evidence>
<feature type="compositionally biased region" description="Low complexity" evidence="1">
    <location>
        <begin position="66"/>
        <end position="80"/>
    </location>
</feature>
<dbReference type="Proteomes" id="UP000238350">
    <property type="component" value="Unassembled WGS sequence"/>
</dbReference>
<proteinExistence type="predicted"/>
<dbReference type="EMBL" id="NDIQ01000021">
    <property type="protein sequence ID" value="PRT54617.1"/>
    <property type="molecule type" value="Genomic_DNA"/>
</dbReference>
<gene>
    <name evidence="2" type="ORF">B9G98_02237</name>
</gene>
<name>A0A2T0FI31_9ASCO</name>
<comment type="caution">
    <text evidence="2">The sequence shown here is derived from an EMBL/GenBank/DDBJ whole genome shotgun (WGS) entry which is preliminary data.</text>
</comment>
<protein>
    <submittedName>
        <fullName evidence="2">Uncharacterized protein</fullName>
    </submittedName>
</protein>
<dbReference type="GeneID" id="36515985"/>
<sequence length="288" mass="31794">MDLDSVSPLDRLARSRMSTVSVMGDSSILAEMPPPFELVRRKTPDQVRNPAPASEQAGQRHPFANSLLSPSPSRSTTLTSEHFDVPNHINDSTHTLEAEDFDWSEKSTSKVSLLSWLQTQPPDLPVTPQTRHAASQSWDVSNRQSLNSPVPSRHHKSSSMWGCTDTMPTPPVDDALSVAISRGAYFIESGDYDAGVNCWRIAKDGGNIYGQLLYFLAVDAGWTFDAAHQNLGWLMTKVDPNILRNILATDCPHIADALYRYSTRHPSDTTLALNLAAAINRAGRPYLR</sequence>
<organism evidence="2 3">
    <name type="scientific">Wickerhamiella sorbophila</name>
    <dbReference type="NCBI Taxonomy" id="45607"/>
    <lineage>
        <taxon>Eukaryota</taxon>
        <taxon>Fungi</taxon>
        <taxon>Dikarya</taxon>
        <taxon>Ascomycota</taxon>
        <taxon>Saccharomycotina</taxon>
        <taxon>Dipodascomycetes</taxon>
        <taxon>Dipodascales</taxon>
        <taxon>Trichomonascaceae</taxon>
        <taxon>Wickerhamiella</taxon>
    </lineage>
</organism>
<evidence type="ECO:0000313" key="2">
    <source>
        <dbReference type="EMBL" id="PRT54617.1"/>
    </source>
</evidence>
<reference evidence="2 3" key="1">
    <citation type="submission" date="2017-04" db="EMBL/GenBank/DDBJ databases">
        <title>Genome sequencing of [Candida] sorbophila.</title>
        <authorList>
            <person name="Ahn J.O."/>
        </authorList>
    </citation>
    <scope>NUCLEOTIDE SEQUENCE [LARGE SCALE GENOMIC DNA]</scope>
    <source>
        <strain evidence="2 3">DS02</strain>
    </source>
</reference>
<feature type="compositionally biased region" description="Polar residues" evidence="1">
    <location>
        <begin position="121"/>
        <end position="150"/>
    </location>
</feature>
<feature type="region of interest" description="Disordered" evidence="1">
    <location>
        <begin position="1"/>
        <end position="21"/>
    </location>
</feature>
<accession>A0A2T0FI31</accession>
<keyword evidence="3" id="KW-1185">Reference proteome</keyword>
<dbReference type="RefSeq" id="XP_024664562.1">
    <property type="nucleotide sequence ID" value="XM_024808794.1"/>
</dbReference>
<dbReference type="AlphaFoldDB" id="A0A2T0FI31"/>
<feature type="region of interest" description="Disordered" evidence="1">
    <location>
        <begin position="33"/>
        <end position="90"/>
    </location>
</feature>
<feature type="region of interest" description="Disordered" evidence="1">
    <location>
        <begin position="121"/>
        <end position="164"/>
    </location>
</feature>